<evidence type="ECO:0000256" key="3">
    <source>
        <dbReference type="ARBA" id="ARBA00022598"/>
    </source>
</evidence>
<dbReference type="NCBIfam" id="TIGR00768">
    <property type="entry name" value="rimK_fam"/>
    <property type="match status" value="1"/>
</dbReference>
<evidence type="ECO:0000256" key="6">
    <source>
        <dbReference type="ARBA" id="ARBA00022840"/>
    </source>
</evidence>
<dbReference type="SUPFAM" id="SSF56059">
    <property type="entry name" value="Glutathione synthetase ATP-binding domain-like"/>
    <property type="match status" value="1"/>
</dbReference>
<evidence type="ECO:0000313" key="12">
    <source>
        <dbReference type="EMBL" id="QED27203.1"/>
    </source>
</evidence>
<dbReference type="GO" id="GO:0006412">
    <property type="term" value="P:translation"/>
    <property type="evidence" value="ECO:0007669"/>
    <property type="project" value="UniProtKB-KW"/>
</dbReference>
<keyword evidence="13" id="KW-1185">Reference proteome</keyword>
<keyword evidence="4" id="KW-0479">Metal-binding</keyword>
<dbReference type="OrthoDB" id="3865600at2"/>
<dbReference type="GO" id="GO:0046872">
    <property type="term" value="F:metal ion binding"/>
    <property type="evidence" value="ECO:0007669"/>
    <property type="project" value="UniProtKB-KW"/>
</dbReference>
<evidence type="ECO:0000256" key="8">
    <source>
        <dbReference type="ARBA" id="ARBA00022917"/>
    </source>
</evidence>
<dbReference type="EMBL" id="CP042467">
    <property type="protein sequence ID" value="QED27203.1"/>
    <property type="molecule type" value="Genomic_DNA"/>
</dbReference>
<keyword evidence="8" id="KW-0648">Protein biosynthesis</keyword>
<dbReference type="Proteomes" id="UP000321595">
    <property type="component" value="Chromosome"/>
</dbReference>
<dbReference type="PANTHER" id="PTHR21621">
    <property type="entry name" value="RIBOSOMAL PROTEIN S6 MODIFICATION PROTEIN"/>
    <property type="match status" value="1"/>
</dbReference>
<keyword evidence="9" id="KW-0464">Manganese</keyword>
<evidence type="ECO:0000256" key="7">
    <source>
        <dbReference type="ARBA" id="ARBA00022842"/>
    </source>
</evidence>
<protein>
    <submittedName>
        <fullName evidence="12">RimK family alpha-L-glutamate ligase</fullName>
    </submittedName>
</protein>
<dbReference type="Pfam" id="PF08443">
    <property type="entry name" value="RimK"/>
    <property type="match status" value="1"/>
</dbReference>
<evidence type="ECO:0000256" key="4">
    <source>
        <dbReference type="ARBA" id="ARBA00022723"/>
    </source>
</evidence>
<evidence type="ECO:0000256" key="2">
    <source>
        <dbReference type="ARBA" id="ARBA00001946"/>
    </source>
</evidence>
<dbReference type="GO" id="GO:0005737">
    <property type="term" value="C:cytoplasm"/>
    <property type="evidence" value="ECO:0007669"/>
    <property type="project" value="TreeGrafter"/>
</dbReference>
<dbReference type="AlphaFoldDB" id="A0A5B8XT17"/>
<dbReference type="Gene3D" id="3.30.470.20">
    <property type="entry name" value="ATP-grasp fold, B domain"/>
    <property type="match status" value="1"/>
</dbReference>
<evidence type="ECO:0000256" key="5">
    <source>
        <dbReference type="ARBA" id="ARBA00022741"/>
    </source>
</evidence>
<dbReference type="InterPro" id="IPR004666">
    <property type="entry name" value="Rp_bS6_RimK/Lys_biosynth_LsyX"/>
</dbReference>
<dbReference type="InterPro" id="IPR013651">
    <property type="entry name" value="ATP-grasp_RimK-type"/>
</dbReference>
<keyword evidence="7" id="KW-0460">Magnesium</keyword>
<evidence type="ECO:0000256" key="10">
    <source>
        <dbReference type="PROSITE-ProRule" id="PRU00409"/>
    </source>
</evidence>
<dbReference type="Gene3D" id="3.30.1490.20">
    <property type="entry name" value="ATP-grasp fold, A domain"/>
    <property type="match status" value="1"/>
</dbReference>
<accession>A0A5B8XT17</accession>
<dbReference type="GO" id="GO:0018169">
    <property type="term" value="F:ribosomal S6-glutamic acid ligase activity"/>
    <property type="evidence" value="ECO:0007669"/>
    <property type="project" value="TreeGrafter"/>
</dbReference>
<keyword evidence="3 12" id="KW-0436">Ligase</keyword>
<dbReference type="InterPro" id="IPR041107">
    <property type="entry name" value="Rimk_N"/>
</dbReference>
<reference evidence="12 13" key="1">
    <citation type="submission" date="2019-08" db="EMBL/GenBank/DDBJ databases">
        <authorList>
            <person name="Liang Q."/>
        </authorList>
    </citation>
    <scope>NUCLEOTIDE SEQUENCE [LARGE SCALE GENOMIC DNA]</scope>
    <source>
        <strain evidence="12 13">V1718</strain>
    </source>
</reference>
<evidence type="ECO:0000259" key="11">
    <source>
        <dbReference type="PROSITE" id="PS50975"/>
    </source>
</evidence>
<proteinExistence type="predicted"/>
<dbReference type="GO" id="GO:0009432">
    <property type="term" value="P:SOS response"/>
    <property type="evidence" value="ECO:0007669"/>
    <property type="project" value="TreeGrafter"/>
</dbReference>
<dbReference type="KEGG" id="bbae:FRD01_08095"/>
<keyword evidence="5 10" id="KW-0547">Nucleotide-binding</keyword>
<evidence type="ECO:0000313" key="13">
    <source>
        <dbReference type="Proteomes" id="UP000321595"/>
    </source>
</evidence>
<dbReference type="InterPro" id="IPR013815">
    <property type="entry name" value="ATP_grasp_subdomain_1"/>
</dbReference>
<keyword evidence="6 10" id="KW-0067">ATP-binding</keyword>
<comment type="cofactor">
    <cofactor evidence="1">
        <name>Mn(2+)</name>
        <dbReference type="ChEBI" id="CHEBI:29035"/>
    </cofactor>
</comment>
<dbReference type="Pfam" id="PF18030">
    <property type="entry name" value="Rimk_N"/>
    <property type="match status" value="1"/>
</dbReference>
<dbReference type="GO" id="GO:0005524">
    <property type="term" value="F:ATP binding"/>
    <property type="evidence" value="ECO:0007669"/>
    <property type="project" value="UniProtKB-UniRule"/>
</dbReference>
<sequence length="290" mass="30779">MKIAVLSRGRTLYSTRRIAETGRKRKHDVRVIDPTRASIKILPEGLELSVDGLKLEGFDAVIPRVGSSSMETSLHVLRQFELCGTAPLNTSQAIYLSKDKLAAQQVLAVHGINTPRSAICRDPSAIAQLIEDVGGAPVVIKVTRGTHGSGVVVAESTNSALSVLETIWGFQSEALIQEFIKESSGSDIRVFVVGDRAVGAMQRQAAEGEFRANLHLGGTGEVVELSDELAELALKATHALGLSIAGVDILLSHRGPLVLEVNASPGLQGIETATGLDIAKDIIKLAEELV</sequence>
<dbReference type="Gene3D" id="3.40.50.20">
    <property type="match status" value="1"/>
</dbReference>
<gene>
    <name evidence="12" type="ORF">FRD01_08095</name>
</gene>
<name>A0A5B8XT17_9DELT</name>
<dbReference type="InterPro" id="IPR011761">
    <property type="entry name" value="ATP-grasp"/>
</dbReference>
<evidence type="ECO:0000256" key="1">
    <source>
        <dbReference type="ARBA" id="ARBA00001936"/>
    </source>
</evidence>
<dbReference type="PROSITE" id="PS50975">
    <property type="entry name" value="ATP_GRASP"/>
    <property type="match status" value="1"/>
</dbReference>
<dbReference type="PANTHER" id="PTHR21621:SF7">
    <property type="entry name" value="RIBOSOMAL PROTEIN BS6--L-GLUTAMATE LIGASE"/>
    <property type="match status" value="1"/>
</dbReference>
<evidence type="ECO:0000256" key="9">
    <source>
        <dbReference type="ARBA" id="ARBA00023211"/>
    </source>
</evidence>
<organism evidence="12 13">
    <name type="scientific">Microvenator marinus</name>
    <dbReference type="NCBI Taxonomy" id="2600177"/>
    <lineage>
        <taxon>Bacteria</taxon>
        <taxon>Deltaproteobacteria</taxon>
        <taxon>Bradymonadales</taxon>
        <taxon>Microvenatoraceae</taxon>
        <taxon>Microvenator</taxon>
    </lineage>
</organism>
<feature type="domain" description="ATP-grasp" evidence="11">
    <location>
        <begin position="104"/>
        <end position="287"/>
    </location>
</feature>
<comment type="cofactor">
    <cofactor evidence="2">
        <name>Mg(2+)</name>
        <dbReference type="ChEBI" id="CHEBI:18420"/>
    </cofactor>
</comment>
<dbReference type="RefSeq" id="WP_146958888.1">
    <property type="nucleotide sequence ID" value="NZ_CP042467.1"/>
</dbReference>